<evidence type="ECO:0000313" key="2">
    <source>
        <dbReference type="EMBL" id="BBF89631.1"/>
    </source>
</evidence>
<name>A0A679BB47_ORYGL</name>
<reference evidence="3" key="2">
    <citation type="submission" date="2018-08" db="EMBL/GenBank/DDBJ databases">
        <title>Oryza glaberrima genomic DNA, chromosome 11, BAC clone:Ogla0132A15.</title>
        <authorList>
            <person name="Wu J."/>
            <person name="Kanamori H."/>
        </authorList>
    </citation>
    <scope>NUCLEOTIDE SEQUENCE</scope>
    <source>
        <strain evidence="3">IRGC104038</strain>
    </source>
</reference>
<dbReference type="AlphaFoldDB" id="A0A679BB47"/>
<dbReference type="EMBL" id="AP018866">
    <property type="protein sequence ID" value="BBF89631.1"/>
    <property type="molecule type" value="Genomic_DNA"/>
</dbReference>
<protein>
    <submittedName>
        <fullName evidence="3">Uncharacterized protein</fullName>
    </submittedName>
</protein>
<feature type="compositionally biased region" description="Basic residues" evidence="1">
    <location>
        <begin position="82"/>
        <end position="97"/>
    </location>
</feature>
<feature type="region of interest" description="Disordered" evidence="1">
    <location>
        <begin position="56"/>
        <end position="116"/>
    </location>
</feature>
<gene>
    <name evidence="3" type="primary">Ogla0132A15.7</name>
    <name evidence="2" type="synonym">Ogla0085B21.37</name>
</gene>
<feature type="region of interest" description="Disordered" evidence="1">
    <location>
        <begin position="213"/>
        <end position="240"/>
    </location>
</feature>
<evidence type="ECO:0000256" key="1">
    <source>
        <dbReference type="SAM" id="MobiDB-lite"/>
    </source>
</evidence>
<organism evidence="3">
    <name type="scientific">Oryza glaberrima</name>
    <name type="common">African rice</name>
    <dbReference type="NCBI Taxonomy" id="4538"/>
    <lineage>
        <taxon>Eukaryota</taxon>
        <taxon>Viridiplantae</taxon>
        <taxon>Streptophyta</taxon>
        <taxon>Embryophyta</taxon>
        <taxon>Tracheophyta</taxon>
        <taxon>Spermatophyta</taxon>
        <taxon>Magnoliopsida</taxon>
        <taxon>Liliopsida</taxon>
        <taxon>Poales</taxon>
        <taxon>Poaceae</taxon>
        <taxon>BOP clade</taxon>
        <taxon>Oryzoideae</taxon>
        <taxon>Oryzeae</taxon>
        <taxon>Oryzinae</taxon>
        <taxon>Oryza</taxon>
    </lineage>
</organism>
<dbReference type="EMBL" id="AP018867">
    <property type="protein sequence ID" value="BBF89635.1"/>
    <property type="molecule type" value="Genomic_DNA"/>
</dbReference>
<reference evidence="2" key="1">
    <citation type="submission" date="2018-08" db="EMBL/GenBank/DDBJ databases">
        <title>Oryza glaberrima genomic DNA, chromosome 11, BAC clone:Ogla0085B21.</title>
        <authorList>
            <person name="Wu J."/>
            <person name="Kanamori H."/>
        </authorList>
    </citation>
    <scope>NUCLEOTIDE SEQUENCE</scope>
    <source>
        <strain evidence="2">IRGC104038</strain>
    </source>
</reference>
<proteinExistence type="predicted"/>
<feature type="region of interest" description="Disordered" evidence="1">
    <location>
        <begin position="153"/>
        <end position="195"/>
    </location>
</feature>
<accession>A0A679BB47</accession>
<feature type="compositionally biased region" description="Pro residues" evidence="1">
    <location>
        <begin position="160"/>
        <end position="176"/>
    </location>
</feature>
<evidence type="ECO:0000313" key="3">
    <source>
        <dbReference type="EMBL" id="BBF89635.1"/>
    </source>
</evidence>
<sequence length="240" mass="25727">MDRAPLLSLFPFFLTNHRVTLVPPRHATSVQRGDAALCRTRALALSLLPWLLPAPPAHRRTHTRPPARPQRPAPLLSTAAGRQRRSRARCYLHRTHSRLPQSLPVPPAHRRSFASTPPPLPLSPCHCRHIHGREHSLQTTTASPFLHATTATSSVGITPSTPPPLHPFFMPPPPHPQLGAAAASRCGDNRAGDGVDDNVRATVTARTTAVAAHEENLDDYPGCEGGGGGGPESMPPAKPA</sequence>